<gene>
    <name evidence="1" type="ORF">ACFPM3_22405</name>
</gene>
<dbReference type="InterPro" id="IPR019587">
    <property type="entry name" value="Polyketide_cyclase/dehydratase"/>
</dbReference>
<dbReference type="Proteomes" id="UP001595829">
    <property type="component" value="Unassembled WGS sequence"/>
</dbReference>
<dbReference type="Pfam" id="PF10604">
    <property type="entry name" value="Polyketide_cyc2"/>
    <property type="match status" value="1"/>
</dbReference>
<evidence type="ECO:0000313" key="2">
    <source>
        <dbReference type="Proteomes" id="UP001595829"/>
    </source>
</evidence>
<reference evidence="2" key="1">
    <citation type="journal article" date="2019" name="Int. J. Syst. Evol. Microbiol.">
        <title>The Global Catalogue of Microorganisms (GCM) 10K type strain sequencing project: providing services to taxonomists for standard genome sequencing and annotation.</title>
        <authorList>
            <consortium name="The Broad Institute Genomics Platform"/>
            <consortium name="The Broad Institute Genome Sequencing Center for Infectious Disease"/>
            <person name="Wu L."/>
            <person name="Ma J."/>
        </authorList>
    </citation>
    <scope>NUCLEOTIDE SEQUENCE [LARGE SCALE GENOMIC DNA]</scope>
    <source>
        <strain evidence="2">CGMCC 4.1648</strain>
    </source>
</reference>
<dbReference type="RefSeq" id="WP_345691153.1">
    <property type="nucleotide sequence ID" value="NZ_BAABIT010000001.1"/>
</dbReference>
<evidence type="ECO:0000313" key="1">
    <source>
        <dbReference type="EMBL" id="MFC5024880.1"/>
    </source>
</evidence>
<dbReference type="CDD" id="cd08861">
    <property type="entry name" value="OtcD1_ARO-CYC_like"/>
    <property type="match status" value="2"/>
</dbReference>
<dbReference type="SUPFAM" id="SSF55961">
    <property type="entry name" value="Bet v1-like"/>
    <property type="match status" value="2"/>
</dbReference>
<comment type="caution">
    <text evidence="1">The sequence shown here is derived from an EMBL/GenBank/DDBJ whole genome shotgun (WGS) entry which is preliminary data.</text>
</comment>
<dbReference type="InterPro" id="IPR023393">
    <property type="entry name" value="START-like_dom_sf"/>
</dbReference>
<name>A0ABV9XL51_9ACTN</name>
<sequence length="315" mass="34832">MTSPHRTEHTRVVAAPPDALYGLVADTTRWPAVFGPSVHVDHLERDDRSERFEIWAQVNGRVVSWVSRRLLDPARRYIAFRQERSAPPFASMSGGWLFRALPDGGTEVVLRHRFTTVDDEPDTLAAVHRALDRNSAEELAALARIAELGHPVEDVVFSFTDTVPLTGTAAEAYDFVNRADLWAERLPHVARAELTEEVPGVQTLEMDTVTADGSSHRTRSVRVCRAPHWIAYKQLKMPRLLTGHSGLWTFGEDAEGRPVAVSRHTVAVDPAAVRDVLGPDAGLAEARAYLREALGRNSMTTMRYAAGRTEESVAG</sequence>
<protein>
    <submittedName>
        <fullName evidence="1">Aromatase/cyclase</fullName>
    </submittedName>
</protein>
<dbReference type="Gene3D" id="3.30.530.20">
    <property type="match status" value="2"/>
</dbReference>
<organism evidence="1 2">
    <name type="scientific">Streptomyces coeruleoprunus</name>
    <dbReference type="NCBI Taxonomy" id="285563"/>
    <lineage>
        <taxon>Bacteria</taxon>
        <taxon>Bacillati</taxon>
        <taxon>Actinomycetota</taxon>
        <taxon>Actinomycetes</taxon>
        <taxon>Kitasatosporales</taxon>
        <taxon>Streptomycetaceae</taxon>
        <taxon>Streptomyces</taxon>
    </lineage>
</organism>
<proteinExistence type="predicted"/>
<accession>A0ABV9XL51</accession>
<keyword evidence="2" id="KW-1185">Reference proteome</keyword>
<dbReference type="EMBL" id="JBHSJD010000017">
    <property type="protein sequence ID" value="MFC5024880.1"/>
    <property type="molecule type" value="Genomic_DNA"/>
</dbReference>